<proteinExistence type="inferred from homology"/>
<comment type="cofactor">
    <cofactor evidence="2">
        <name>NADP(+)</name>
        <dbReference type="ChEBI" id="CHEBI:58349"/>
    </cofactor>
</comment>
<sequence>MKALITGITGFAGSHLAEYLLARGDVEIYGTYRARSRMDHIAHIADRIRLVECELQDREAVEKMIAQIKPEHIYHLAAQSFVPASWSFPAETLMNNIVSQLNIFEAVRMADIPCKIQVACSSEEYGLVYPDELPVQETNPLRPQSPYAVSKIAQDFLGYQYFQSYGLSIVRTRTFNHTGPRRGERFVTSNFAKQIAQIELGLQPPHVYVGNLQARRDFTDVRDVVKAYWLALERGVPGSVYNISSGSTRTIQEVLDTLLSFTSAPVQILVDPKRLRPSDVEVLLGDATAFCEQTGWKPEIPFHQTMRDLLQYWRDTLQAQARTKGGG</sequence>
<dbReference type="GO" id="GO:0042351">
    <property type="term" value="P:'de novo' GDP-L-fucose biosynthetic process"/>
    <property type="evidence" value="ECO:0007669"/>
    <property type="project" value="TreeGrafter"/>
</dbReference>
<keyword evidence="5" id="KW-0456">Lyase</keyword>
<dbReference type="FunFam" id="3.40.50.720:FF:000924">
    <property type="entry name" value="GDP-mannose 4,6 dehydratase"/>
    <property type="match status" value="1"/>
</dbReference>
<accession>A0A3M8AL47</accession>
<evidence type="ECO:0000256" key="6">
    <source>
        <dbReference type="ARBA" id="ARBA00059383"/>
    </source>
</evidence>
<dbReference type="InterPro" id="IPR006368">
    <property type="entry name" value="GDP_Man_deHydtase"/>
</dbReference>
<evidence type="ECO:0000313" key="8">
    <source>
        <dbReference type="EMBL" id="RNB51739.1"/>
    </source>
</evidence>
<dbReference type="OrthoDB" id="9779041at2"/>
<evidence type="ECO:0000313" key="9">
    <source>
        <dbReference type="Proteomes" id="UP000268829"/>
    </source>
</evidence>
<dbReference type="PANTHER" id="PTHR43715:SF1">
    <property type="entry name" value="GDP-MANNOSE 4,6 DEHYDRATASE"/>
    <property type="match status" value="1"/>
</dbReference>
<name>A0A3M8AL47_9BACL</name>
<dbReference type="EMBL" id="RHHS01000063">
    <property type="protein sequence ID" value="RNB51739.1"/>
    <property type="molecule type" value="Genomic_DNA"/>
</dbReference>
<protein>
    <recommendedName>
        <fullName evidence="4">GDP-mannose 4,6-dehydratase</fullName>
        <ecNumber evidence="4">4.2.1.47</ecNumber>
    </recommendedName>
</protein>
<evidence type="ECO:0000256" key="2">
    <source>
        <dbReference type="ARBA" id="ARBA00001937"/>
    </source>
</evidence>
<dbReference type="PANTHER" id="PTHR43715">
    <property type="entry name" value="GDP-MANNOSE 4,6-DEHYDRATASE"/>
    <property type="match status" value="1"/>
</dbReference>
<dbReference type="Proteomes" id="UP000268829">
    <property type="component" value="Unassembled WGS sequence"/>
</dbReference>
<dbReference type="RefSeq" id="WP_122906855.1">
    <property type="nucleotide sequence ID" value="NZ_RHHS01000063.1"/>
</dbReference>
<dbReference type="GO" id="GO:0008446">
    <property type="term" value="F:GDP-mannose 4,6-dehydratase activity"/>
    <property type="evidence" value="ECO:0007669"/>
    <property type="project" value="UniProtKB-EC"/>
</dbReference>
<evidence type="ECO:0000259" key="7">
    <source>
        <dbReference type="Pfam" id="PF16363"/>
    </source>
</evidence>
<dbReference type="Gene3D" id="3.90.25.10">
    <property type="entry name" value="UDP-galactose 4-epimerase, domain 1"/>
    <property type="match status" value="1"/>
</dbReference>
<keyword evidence="9" id="KW-1185">Reference proteome</keyword>
<dbReference type="InterPro" id="IPR036291">
    <property type="entry name" value="NAD(P)-bd_dom_sf"/>
</dbReference>
<comment type="function">
    <text evidence="6">Catalyzes the conversion of GDP-D-mannose to GDP-4-dehydro-6-deoxy-D-mannose.</text>
</comment>
<dbReference type="InterPro" id="IPR016040">
    <property type="entry name" value="NAD(P)-bd_dom"/>
</dbReference>
<reference evidence="8 9" key="1">
    <citation type="submission" date="2018-10" db="EMBL/GenBank/DDBJ databases">
        <title>Phylogenomics of Brevibacillus.</title>
        <authorList>
            <person name="Dunlap C."/>
        </authorList>
    </citation>
    <scope>NUCLEOTIDE SEQUENCE [LARGE SCALE GENOMIC DNA]</scope>
    <source>
        <strain evidence="8 9">DSM 100115</strain>
    </source>
</reference>
<dbReference type="EC" id="4.2.1.47" evidence="4"/>
<dbReference type="SUPFAM" id="SSF51735">
    <property type="entry name" value="NAD(P)-binding Rossmann-fold domains"/>
    <property type="match status" value="1"/>
</dbReference>
<feature type="domain" description="NAD(P)-binding" evidence="7">
    <location>
        <begin position="4"/>
        <end position="308"/>
    </location>
</feature>
<organism evidence="8 9">
    <name type="scientific">Brevibacillus gelatini</name>
    <dbReference type="NCBI Taxonomy" id="1655277"/>
    <lineage>
        <taxon>Bacteria</taxon>
        <taxon>Bacillati</taxon>
        <taxon>Bacillota</taxon>
        <taxon>Bacilli</taxon>
        <taxon>Bacillales</taxon>
        <taxon>Paenibacillaceae</taxon>
        <taxon>Brevibacillus</taxon>
    </lineage>
</organism>
<evidence type="ECO:0000256" key="4">
    <source>
        <dbReference type="ARBA" id="ARBA00011989"/>
    </source>
</evidence>
<dbReference type="AlphaFoldDB" id="A0A3M8AL47"/>
<gene>
    <name evidence="8" type="ORF">EDM57_22225</name>
</gene>
<comment type="caution">
    <text evidence="8">The sequence shown here is derived from an EMBL/GenBank/DDBJ whole genome shotgun (WGS) entry which is preliminary data.</text>
</comment>
<comment type="similarity">
    <text evidence="3">Belongs to the NAD(P)-dependent epimerase/dehydratase family. GDP-mannose 4,6-dehydratase subfamily.</text>
</comment>
<evidence type="ECO:0000256" key="5">
    <source>
        <dbReference type="ARBA" id="ARBA00023239"/>
    </source>
</evidence>
<dbReference type="Gene3D" id="3.40.50.720">
    <property type="entry name" value="NAD(P)-binding Rossmann-like Domain"/>
    <property type="match status" value="1"/>
</dbReference>
<evidence type="ECO:0000256" key="3">
    <source>
        <dbReference type="ARBA" id="ARBA00009263"/>
    </source>
</evidence>
<evidence type="ECO:0000256" key="1">
    <source>
        <dbReference type="ARBA" id="ARBA00000188"/>
    </source>
</evidence>
<dbReference type="CDD" id="cd05260">
    <property type="entry name" value="GDP_MD_SDR_e"/>
    <property type="match status" value="1"/>
</dbReference>
<comment type="catalytic activity">
    <reaction evidence="1">
        <text>GDP-alpha-D-mannose = GDP-4-dehydro-alpha-D-rhamnose + H2O</text>
        <dbReference type="Rhea" id="RHEA:23820"/>
        <dbReference type="ChEBI" id="CHEBI:15377"/>
        <dbReference type="ChEBI" id="CHEBI:57527"/>
        <dbReference type="ChEBI" id="CHEBI:57964"/>
        <dbReference type="EC" id="4.2.1.47"/>
    </reaction>
</comment>
<dbReference type="Pfam" id="PF16363">
    <property type="entry name" value="GDP_Man_Dehyd"/>
    <property type="match status" value="1"/>
</dbReference>